<keyword evidence="5" id="KW-1185">Reference proteome</keyword>
<dbReference type="InterPro" id="IPR000387">
    <property type="entry name" value="Tyr_Pase_dom"/>
</dbReference>
<dbReference type="InterPro" id="IPR026893">
    <property type="entry name" value="Tyr/Ser_Pase_IphP-type"/>
</dbReference>
<dbReference type="Gene3D" id="3.90.190.10">
    <property type="entry name" value="Protein tyrosine phosphatase superfamily"/>
    <property type="match status" value="1"/>
</dbReference>
<keyword evidence="2" id="KW-0732">Signal</keyword>
<feature type="signal peptide" evidence="2">
    <location>
        <begin position="1"/>
        <end position="25"/>
    </location>
</feature>
<feature type="region of interest" description="Disordered" evidence="1">
    <location>
        <begin position="22"/>
        <end position="76"/>
    </location>
</feature>
<dbReference type="EMBL" id="QQAZ01000006">
    <property type="protein sequence ID" value="RDI50037.1"/>
    <property type="molecule type" value="Genomic_DNA"/>
</dbReference>
<dbReference type="Proteomes" id="UP000255355">
    <property type="component" value="Unassembled WGS sequence"/>
</dbReference>
<proteinExistence type="predicted"/>
<name>A0A370H2J3_9NOCA</name>
<organism evidence="4 5">
    <name type="scientific">Nocardia mexicana</name>
    <dbReference type="NCBI Taxonomy" id="279262"/>
    <lineage>
        <taxon>Bacteria</taxon>
        <taxon>Bacillati</taxon>
        <taxon>Actinomycetota</taxon>
        <taxon>Actinomycetes</taxon>
        <taxon>Mycobacteriales</taxon>
        <taxon>Nocardiaceae</taxon>
        <taxon>Nocardia</taxon>
    </lineage>
</organism>
<protein>
    <submittedName>
        <fullName evidence="4">Protein-tyrosine phosphatase</fullName>
    </submittedName>
</protein>
<feature type="domain" description="Tyrosine specific protein phosphatases" evidence="3">
    <location>
        <begin position="209"/>
        <end position="237"/>
    </location>
</feature>
<reference evidence="4 5" key="1">
    <citation type="submission" date="2018-07" db="EMBL/GenBank/DDBJ databases">
        <title>Genomic Encyclopedia of Type Strains, Phase IV (KMG-IV): sequencing the most valuable type-strain genomes for metagenomic binning, comparative biology and taxonomic classification.</title>
        <authorList>
            <person name="Goeker M."/>
        </authorList>
    </citation>
    <scope>NUCLEOTIDE SEQUENCE [LARGE SCALE GENOMIC DNA]</scope>
    <source>
        <strain evidence="4 5">DSM 44952</strain>
    </source>
</reference>
<comment type="caution">
    <text evidence="4">The sequence shown here is derived from an EMBL/GenBank/DDBJ whole genome shotgun (WGS) entry which is preliminary data.</text>
</comment>
<evidence type="ECO:0000256" key="2">
    <source>
        <dbReference type="SAM" id="SignalP"/>
    </source>
</evidence>
<gene>
    <name evidence="4" type="ORF">DFR68_106475</name>
</gene>
<dbReference type="SUPFAM" id="SSF52799">
    <property type="entry name" value="(Phosphotyrosine protein) phosphatases II"/>
    <property type="match status" value="1"/>
</dbReference>
<accession>A0A370H2J3</accession>
<feature type="chain" id="PRO_5017042784" evidence="2">
    <location>
        <begin position="26"/>
        <end position="337"/>
    </location>
</feature>
<feature type="compositionally biased region" description="Polar residues" evidence="1">
    <location>
        <begin position="26"/>
        <end position="54"/>
    </location>
</feature>
<sequence length="337" mass="35783">MKISLISLLGAAVTAVALTAGPATADPSTTQPSVTAPPSAPANPSVTGEPSTTDPVVPEAPSAEGQSADEPSVASAAAGRITLQGAVNVRDIGGYRTYDGKTTKAGKAIRADSLEKLTDADIQKLGSLGLQAAIDLRTPGEVQFMGPDKLPPGVPLVSRPIDDTGLFQQMMQVIQSKDPVKQEQLLGNGGAERIMRQVYGSFLSDDSRAKFGQTIKDLAATGKPTLYHCTAGKDRTGWTTYVVLRAVGVPESTARQDYLLSNEYRAAADAKLREQVKQAGYMQNPDLLIPLQEVRNEYLDTTIRQLEQTYGDFGKFLTQGLGLDPGTILKLRKNLVG</sequence>
<dbReference type="Pfam" id="PF13350">
    <property type="entry name" value="Y_phosphatase3"/>
    <property type="match status" value="1"/>
</dbReference>
<dbReference type="InterPro" id="IPR029021">
    <property type="entry name" value="Prot-tyrosine_phosphatase-like"/>
</dbReference>
<dbReference type="STRING" id="1210089.GCA_001613165_04068"/>
<dbReference type="RefSeq" id="WP_084519810.1">
    <property type="nucleotide sequence ID" value="NZ_QQAZ01000006.1"/>
</dbReference>
<evidence type="ECO:0000256" key="1">
    <source>
        <dbReference type="SAM" id="MobiDB-lite"/>
    </source>
</evidence>
<dbReference type="GO" id="GO:0004721">
    <property type="term" value="F:phosphoprotein phosphatase activity"/>
    <property type="evidence" value="ECO:0007669"/>
    <property type="project" value="InterPro"/>
</dbReference>
<dbReference type="PROSITE" id="PS50056">
    <property type="entry name" value="TYR_PHOSPHATASE_2"/>
    <property type="match status" value="1"/>
</dbReference>
<evidence type="ECO:0000313" key="4">
    <source>
        <dbReference type="EMBL" id="RDI50037.1"/>
    </source>
</evidence>
<evidence type="ECO:0000259" key="3">
    <source>
        <dbReference type="PROSITE" id="PS50056"/>
    </source>
</evidence>
<evidence type="ECO:0000313" key="5">
    <source>
        <dbReference type="Proteomes" id="UP000255355"/>
    </source>
</evidence>
<dbReference type="AlphaFoldDB" id="A0A370H2J3"/>